<dbReference type="GO" id="GO:0051213">
    <property type="term" value="F:dioxygenase activity"/>
    <property type="evidence" value="ECO:0007669"/>
    <property type="project" value="UniProtKB-KW"/>
</dbReference>
<evidence type="ECO:0000259" key="6">
    <source>
        <dbReference type="Pfam" id="PF14759"/>
    </source>
</evidence>
<dbReference type="InterPro" id="IPR028202">
    <property type="entry name" value="Reductase_C"/>
</dbReference>
<dbReference type="AlphaFoldDB" id="A0A1H4ISJ3"/>
<protein>
    <submittedName>
        <fullName evidence="7">3-phenylpropionate/trans-cinnamate dioxygenase ferredoxin reductase subunit</fullName>
    </submittedName>
</protein>
<evidence type="ECO:0000313" key="7">
    <source>
        <dbReference type="EMBL" id="SEB37064.1"/>
    </source>
</evidence>
<gene>
    <name evidence="7" type="ORF">SAMN04489806_0230</name>
</gene>
<keyword evidence="4" id="KW-0560">Oxidoreductase</keyword>
<keyword evidence="8" id="KW-1185">Reference proteome</keyword>
<dbReference type="Proteomes" id="UP000199183">
    <property type="component" value="Unassembled WGS sequence"/>
</dbReference>
<evidence type="ECO:0000256" key="4">
    <source>
        <dbReference type="ARBA" id="ARBA00023002"/>
    </source>
</evidence>
<organism evidence="7 8">
    <name type="scientific">Paramicrobacterium humi</name>
    <dbReference type="NCBI Taxonomy" id="640635"/>
    <lineage>
        <taxon>Bacteria</taxon>
        <taxon>Bacillati</taxon>
        <taxon>Actinomycetota</taxon>
        <taxon>Actinomycetes</taxon>
        <taxon>Micrococcales</taxon>
        <taxon>Microbacteriaceae</taxon>
        <taxon>Paramicrobacterium</taxon>
    </lineage>
</organism>
<evidence type="ECO:0000256" key="1">
    <source>
        <dbReference type="ARBA" id="ARBA00001974"/>
    </source>
</evidence>
<dbReference type="InterPro" id="IPR016156">
    <property type="entry name" value="FAD/NAD-linked_Rdtase_dimer_sf"/>
</dbReference>
<dbReference type="Pfam" id="PF14759">
    <property type="entry name" value="Reductase_C"/>
    <property type="match status" value="1"/>
</dbReference>
<evidence type="ECO:0000313" key="8">
    <source>
        <dbReference type="Proteomes" id="UP000199183"/>
    </source>
</evidence>
<name>A0A1H4ISJ3_9MICO</name>
<dbReference type="STRING" id="640635.SAMN04489806_0230"/>
<dbReference type="GO" id="GO:0016651">
    <property type="term" value="F:oxidoreductase activity, acting on NAD(P)H"/>
    <property type="evidence" value="ECO:0007669"/>
    <property type="project" value="TreeGrafter"/>
</dbReference>
<dbReference type="RefSeq" id="WP_091179012.1">
    <property type="nucleotide sequence ID" value="NZ_FNRY01000001.1"/>
</dbReference>
<dbReference type="PANTHER" id="PTHR43557:SF2">
    <property type="entry name" value="RIESKE DOMAIN-CONTAINING PROTEIN-RELATED"/>
    <property type="match status" value="1"/>
</dbReference>
<evidence type="ECO:0000256" key="3">
    <source>
        <dbReference type="ARBA" id="ARBA00022827"/>
    </source>
</evidence>
<feature type="domain" description="Reductase C-terminal" evidence="6">
    <location>
        <begin position="321"/>
        <end position="402"/>
    </location>
</feature>
<dbReference type="Gene3D" id="3.50.50.60">
    <property type="entry name" value="FAD/NAD(P)-binding domain"/>
    <property type="match status" value="2"/>
</dbReference>
<keyword evidence="3" id="KW-0274">FAD</keyword>
<keyword evidence="7" id="KW-0223">Dioxygenase</keyword>
<evidence type="ECO:0000259" key="5">
    <source>
        <dbReference type="Pfam" id="PF07992"/>
    </source>
</evidence>
<dbReference type="PRINTS" id="PR00411">
    <property type="entry name" value="PNDRDTASEI"/>
</dbReference>
<dbReference type="PANTHER" id="PTHR43557">
    <property type="entry name" value="APOPTOSIS-INDUCING FACTOR 1"/>
    <property type="match status" value="1"/>
</dbReference>
<dbReference type="GO" id="GO:0005737">
    <property type="term" value="C:cytoplasm"/>
    <property type="evidence" value="ECO:0007669"/>
    <property type="project" value="TreeGrafter"/>
</dbReference>
<feature type="domain" description="FAD/NAD(P)-binding" evidence="5">
    <location>
        <begin position="6"/>
        <end position="300"/>
    </location>
</feature>
<reference evidence="7 8" key="1">
    <citation type="submission" date="2016-10" db="EMBL/GenBank/DDBJ databases">
        <authorList>
            <person name="de Groot N.N."/>
        </authorList>
    </citation>
    <scope>NUCLEOTIDE SEQUENCE [LARGE SCALE GENOMIC DNA]</scope>
    <source>
        <strain evidence="7 8">DSM 21799</strain>
    </source>
</reference>
<dbReference type="InterPro" id="IPR036188">
    <property type="entry name" value="FAD/NAD-bd_sf"/>
</dbReference>
<dbReference type="InterPro" id="IPR050446">
    <property type="entry name" value="FAD-oxidoreductase/Apoptosis"/>
</dbReference>
<dbReference type="SUPFAM" id="SSF51905">
    <property type="entry name" value="FAD/NAD(P)-binding domain"/>
    <property type="match status" value="1"/>
</dbReference>
<dbReference type="EMBL" id="FNRY01000001">
    <property type="protein sequence ID" value="SEB37064.1"/>
    <property type="molecule type" value="Genomic_DNA"/>
</dbReference>
<comment type="cofactor">
    <cofactor evidence="1">
        <name>FAD</name>
        <dbReference type="ChEBI" id="CHEBI:57692"/>
    </cofactor>
</comment>
<keyword evidence="2" id="KW-0285">Flavoprotein</keyword>
<dbReference type="Gene3D" id="3.30.390.30">
    <property type="match status" value="1"/>
</dbReference>
<dbReference type="InterPro" id="IPR023753">
    <property type="entry name" value="FAD/NAD-binding_dom"/>
</dbReference>
<sequence length="404" mass="42796">MSTHGTVVVGAGLAAAHTVETLRSLDYADPITLIGDEVDRPYERPGLSKEFLKGETDAASLFVHEPTWYADHDVATRFGTTVTGLDLAHSAVTVDSGDNIRYDSLVLATGSSPRSLPIPGTDLDGVVSLRRIADSEAIRSAFGPGKRIVLIGAGWIGLEVASAAVQAGCTVTVLEYAPLPLQRVLGDELARYIDRVHKAHGVDLRTNVSVTGIEGRDGRATGVTTADGTVPADLVVMGVGAAPNTQLAASAGLDVDGGIHVDEHLRTANPNVLATGDVALAYNTLLGRALRVEHWDNAIRLGKLAAQSIVGTGEVYDWQPYFYTDQFDFGMEYVGHGSSDDDVHIRGDLDAGEFIAFWTSGGRVTAAMNVNIWDVNETLRGIVGREVPSSRLTDTSIPLEELAG</sequence>
<accession>A0A1H4ISJ3</accession>
<dbReference type="OrthoDB" id="1145at2"/>
<proteinExistence type="predicted"/>
<dbReference type="SUPFAM" id="SSF55424">
    <property type="entry name" value="FAD/NAD-linked reductases, dimerisation (C-terminal) domain"/>
    <property type="match status" value="1"/>
</dbReference>
<dbReference type="Pfam" id="PF07992">
    <property type="entry name" value="Pyr_redox_2"/>
    <property type="match status" value="1"/>
</dbReference>
<dbReference type="PRINTS" id="PR00368">
    <property type="entry name" value="FADPNR"/>
</dbReference>
<evidence type="ECO:0000256" key="2">
    <source>
        <dbReference type="ARBA" id="ARBA00022630"/>
    </source>
</evidence>